<dbReference type="InterPro" id="IPR036388">
    <property type="entry name" value="WH-like_DNA-bd_sf"/>
</dbReference>
<dbReference type="EMBL" id="PEVA01000001">
    <property type="protein sequence ID" value="PIV08946.1"/>
    <property type="molecule type" value="Genomic_DNA"/>
</dbReference>
<evidence type="ECO:0000313" key="2">
    <source>
        <dbReference type="EMBL" id="PIV08946.1"/>
    </source>
</evidence>
<dbReference type="SUPFAM" id="SSF46785">
    <property type="entry name" value="Winged helix' DNA-binding domain"/>
    <property type="match status" value="1"/>
</dbReference>
<comment type="caution">
    <text evidence="2">The sequence shown here is derived from an EMBL/GenBank/DDBJ whole genome shotgun (WGS) entry which is preliminary data.</text>
</comment>
<gene>
    <name evidence="2" type="ORF">COS52_00005</name>
</gene>
<dbReference type="PANTHER" id="PTHR34293:SF1">
    <property type="entry name" value="HTH-TYPE TRANSCRIPTIONAL REGULATOR TRMBL2"/>
    <property type="match status" value="1"/>
</dbReference>
<protein>
    <recommendedName>
        <fullName evidence="1">Transcription regulator TrmB N-terminal domain-containing protein</fullName>
    </recommendedName>
</protein>
<evidence type="ECO:0000313" key="3">
    <source>
        <dbReference type="Proteomes" id="UP000230119"/>
    </source>
</evidence>
<dbReference type="Proteomes" id="UP000230119">
    <property type="component" value="Unassembled WGS sequence"/>
</dbReference>
<feature type="non-terminal residue" evidence="2">
    <location>
        <position position="128"/>
    </location>
</feature>
<name>A0A2M7BTZ4_9BACT</name>
<reference evidence="3" key="1">
    <citation type="submission" date="2017-09" db="EMBL/GenBank/DDBJ databases">
        <title>Depth-based differentiation of microbial function through sediment-hosted aquifers and enrichment of novel symbionts in the deep terrestrial subsurface.</title>
        <authorList>
            <person name="Probst A.J."/>
            <person name="Ladd B."/>
            <person name="Jarett J.K."/>
            <person name="Geller-Mcgrath D.E."/>
            <person name="Sieber C.M.K."/>
            <person name="Emerson J.B."/>
            <person name="Anantharaman K."/>
            <person name="Thomas B.C."/>
            <person name="Malmstrom R."/>
            <person name="Stieglmeier M."/>
            <person name="Klingl A."/>
            <person name="Woyke T."/>
            <person name="Ryan C.M."/>
            <person name="Banfield J.F."/>
        </authorList>
    </citation>
    <scope>NUCLEOTIDE SEQUENCE [LARGE SCALE GENOMIC DNA]</scope>
</reference>
<dbReference type="Gene3D" id="1.10.10.10">
    <property type="entry name" value="Winged helix-like DNA-binding domain superfamily/Winged helix DNA-binding domain"/>
    <property type="match status" value="1"/>
</dbReference>
<evidence type="ECO:0000259" key="1">
    <source>
        <dbReference type="Pfam" id="PF01978"/>
    </source>
</evidence>
<organism evidence="2 3">
    <name type="scientific">Candidatus Roizmanbacteria bacterium CG03_land_8_20_14_0_80_39_12</name>
    <dbReference type="NCBI Taxonomy" id="1974847"/>
    <lineage>
        <taxon>Bacteria</taxon>
        <taxon>Candidatus Roizmaniibacteriota</taxon>
    </lineage>
</organism>
<dbReference type="AlphaFoldDB" id="A0A2M7BTZ4"/>
<dbReference type="PANTHER" id="PTHR34293">
    <property type="entry name" value="HTH-TYPE TRANSCRIPTIONAL REGULATOR TRMBL2"/>
    <property type="match status" value="1"/>
</dbReference>
<dbReference type="InterPro" id="IPR036390">
    <property type="entry name" value="WH_DNA-bd_sf"/>
</dbReference>
<feature type="non-terminal residue" evidence="2">
    <location>
        <position position="1"/>
    </location>
</feature>
<dbReference type="InterPro" id="IPR002831">
    <property type="entry name" value="Tscrpt_reg_TrmB_N"/>
</dbReference>
<dbReference type="Pfam" id="PF01978">
    <property type="entry name" value="TrmB"/>
    <property type="match status" value="1"/>
</dbReference>
<feature type="domain" description="Transcription regulator TrmB N-terminal" evidence="1">
    <location>
        <begin position="1"/>
        <end position="51"/>
    </location>
</feature>
<accession>A0A2M7BTZ4</accession>
<dbReference type="InterPro" id="IPR051797">
    <property type="entry name" value="TrmB-like"/>
</dbReference>
<proteinExistence type="predicted"/>
<sequence length="128" mass="14407">LSRGVSTAGELSDIANVPRSRSYDVLESLEKKGFVIMKFGKPIKYMAVPPEEVVERVKKNMRSDAETKVKRLEELKKTEVLGELKTLFTQGVELVEPSDLSGSLRGRHNLYNHIDFTIRSAEETVTIV</sequence>